<dbReference type="FunFam" id="3.90.870.10:FF:000002">
    <property type="entry name" value="3,4-dihydroxy-2-butanone 4-phosphate synthase"/>
    <property type="match status" value="1"/>
</dbReference>
<evidence type="ECO:0000256" key="10">
    <source>
        <dbReference type="ARBA" id="ARBA00022723"/>
    </source>
</evidence>
<name>D2NTM2_ROTMD</name>
<evidence type="ECO:0000256" key="11">
    <source>
        <dbReference type="ARBA" id="ARBA00022737"/>
    </source>
</evidence>
<evidence type="ECO:0000256" key="13">
    <source>
        <dbReference type="ARBA" id="ARBA00023211"/>
    </source>
</evidence>
<keyword evidence="14" id="KW-0456">Lyase</keyword>
<evidence type="ECO:0000256" key="15">
    <source>
        <dbReference type="ARBA" id="ARBA00060730"/>
    </source>
</evidence>
<evidence type="ECO:0000256" key="4">
    <source>
        <dbReference type="ARBA" id="ARBA00002803"/>
    </source>
</evidence>
<dbReference type="SUPFAM" id="SSF55821">
    <property type="entry name" value="YrdC/RibB"/>
    <property type="match status" value="1"/>
</dbReference>
<dbReference type="InterPro" id="IPR000422">
    <property type="entry name" value="DHBP_synthase_RibB"/>
</dbReference>
<keyword evidence="11" id="KW-0677">Repeat</keyword>
<dbReference type="EC" id="2.5.1.9" evidence="16"/>
<dbReference type="AlphaFoldDB" id="D2NTM2"/>
<reference evidence="21" key="1">
    <citation type="submission" date="2009-07" db="EMBL/GenBank/DDBJ databases">
        <title>Complete genome sequence of Rothia mucilaginosa DJ.</title>
        <authorList>
            <person name="Yamane K."/>
            <person name="Nambu T."/>
            <person name="Mashimo C."/>
            <person name="Sugimori C."/>
            <person name="Yamanaka T."/>
            <person name="Leung K."/>
            <person name="Fukushima H."/>
        </authorList>
    </citation>
    <scope>NUCLEOTIDE SEQUENCE [LARGE SCALE GENOMIC DNA]</scope>
    <source>
        <strain evidence="21">DY-18</strain>
    </source>
</reference>
<dbReference type="PANTHER" id="PTHR21327">
    <property type="entry name" value="GTP CYCLOHYDROLASE II-RELATED"/>
    <property type="match status" value="1"/>
</dbReference>
<dbReference type="InterPro" id="IPR001783">
    <property type="entry name" value="Lumazine-bd"/>
</dbReference>
<comment type="similarity">
    <text evidence="15">Belongs to the DHBP synthase family.</text>
</comment>
<keyword evidence="13" id="KW-0464">Manganese</keyword>
<dbReference type="NCBIfam" id="TIGR00187">
    <property type="entry name" value="ribE"/>
    <property type="match status" value="1"/>
</dbReference>
<dbReference type="UniPathway" id="UPA00275">
    <property type="reaction ID" value="UER00399"/>
</dbReference>
<evidence type="ECO:0000256" key="8">
    <source>
        <dbReference type="ARBA" id="ARBA00022619"/>
    </source>
</evidence>
<evidence type="ECO:0000256" key="12">
    <source>
        <dbReference type="ARBA" id="ARBA00022842"/>
    </source>
</evidence>
<dbReference type="Pfam" id="PF00677">
    <property type="entry name" value="Lum_binding"/>
    <property type="match status" value="2"/>
</dbReference>
<dbReference type="Proteomes" id="UP000001883">
    <property type="component" value="Chromosome"/>
</dbReference>
<feature type="compositionally biased region" description="Polar residues" evidence="18">
    <location>
        <begin position="18"/>
        <end position="28"/>
    </location>
</feature>
<dbReference type="GO" id="GO:0008686">
    <property type="term" value="F:3,4-dihydroxy-2-butanone-4-phosphate synthase activity"/>
    <property type="evidence" value="ECO:0007669"/>
    <property type="project" value="InterPro"/>
</dbReference>
<evidence type="ECO:0000256" key="14">
    <source>
        <dbReference type="ARBA" id="ARBA00023239"/>
    </source>
</evidence>
<dbReference type="InterPro" id="IPR017938">
    <property type="entry name" value="Riboflavin_synthase-like_b-brl"/>
</dbReference>
<sequence>MPAGSYAGTKAPRHGEYSKNTYSYTDEQTIAARRPQRRRPGGHGEKRKAYMFTGIIGALGTVESITPIEGSDAAYLTLNAGDIVADLEHGGSLAVNGVCLTAIDLDQLQPGQFRAYAMGETLRRTNLGNLNPGDTVNLERCLPAGGRLDGHVVQGHVDAVGTLASVTAHEAWSTLRFNLPTELAPLLAEKGSIAVSGVSLTVTAVSAPGETPAWFEVGLIPETLKATNLGALKVGDSVNLETDALAKYVQRLTAFAGVPQADSAHSGEQVAPRRADAASVLDSVQTAVDAIAAGRAVVVVDDEDRENEGDIIFAAEHATPELMGFMIRYTSGVVCAPLSNKRADEMKLPPMVTNNEDPKGTAYTVSCDAASGVSTGISAADRARTVQILADASSTPADITRPGHIFPLRAVDGGVAERPGHTEAAVELSLAAGLSGVGVIAEVVHDDGSMMRFDALRAFATEHNLPMISIEDLIKYVAKA</sequence>
<dbReference type="PROSITE" id="PS51177">
    <property type="entry name" value="LUMAZINE_BIND"/>
    <property type="match status" value="2"/>
</dbReference>
<dbReference type="CDD" id="cd00402">
    <property type="entry name" value="Riboflavin_synthase_like"/>
    <property type="match status" value="1"/>
</dbReference>
<reference evidence="20 21" key="3">
    <citation type="journal article" date="2010" name="Sequencing">
        <title>Complete Genome Sequence of Rothia mucilaginosa DY-18: A Clinical Isolate with Dense Meshwork-Like Structures from a Persistent Apical Periodontitis Lesion.</title>
        <authorList>
            <person name="Yamane K."/>
            <person name="Nambu T."/>
            <person name="Yamanaka T."/>
            <person name="Mashimo C."/>
            <person name="Sugimori C."/>
            <person name="Leung K.-P."/>
            <person name="Fukushima H."/>
        </authorList>
    </citation>
    <scope>NUCLEOTIDE SEQUENCE [LARGE SCALE GENOMIC DNA]</scope>
    <source>
        <strain evidence="20 21">DY-18</strain>
    </source>
</reference>
<feature type="repeat" description="Lumazine-binding" evidence="17">
    <location>
        <begin position="152"/>
        <end position="253"/>
    </location>
</feature>
<dbReference type="NCBIfam" id="NF006767">
    <property type="entry name" value="PRK09289.1"/>
    <property type="match status" value="1"/>
</dbReference>
<comment type="function">
    <text evidence="4">Catalyzes the dismutation of two molecules of 6,7-dimethyl-8-ribityllumazine, resulting in the formation of riboflavin and 5-amino-6-(D-ribitylamino)uracil.</text>
</comment>
<dbReference type="STRING" id="680646.RMDY18_11660"/>
<feature type="region of interest" description="Disordered" evidence="18">
    <location>
        <begin position="1"/>
        <end position="46"/>
    </location>
</feature>
<dbReference type="eggNOG" id="COG0108">
    <property type="taxonomic scope" value="Bacteria"/>
</dbReference>
<dbReference type="Gene3D" id="2.40.30.20">
    <property type="match status" value="2"/>
</dbReference>
<dbReference type="EMBL" id="AP011540">
    <property type="protein sequence ID" value="BAI64998.1"/>
    <property type="molecule type" value="Genomic_DNA"/>
</dbReference>
<reference evidence="20 21" key="2">
    <citation type="journal article" date="2010" name="J Osaka Dent Univ">
        <title>Isolation and identification of Rothia mucilaginosa from persistent apical periodontitis lesions.</title>
        <authorList>
            <person name="Yamane K."/>
            <person name="Yoshida M."/>
            <person name="Fujihira T."/>
            <person name="Baba T."/>
            <person name="Tsuji N."/>
            <person name="Hayashi H."/>
            <person name="Sugimori C."/>
            <person name="Yamanaka T."/>
            <person name="Mashimo C."/>
            <person name="Nambu T."/>
            <person name="Kawai H."/>
            <person name="Fukushima H."/>
        </authorList>
    </citation>
    <scope>NUCLEOTIDE SEQUENCE [LARGE SCALE GENOMIC DNA]</scope>
    <source>
        <strain evidence="20 21">DY-18</strain>
    </source>
</reference>
<dbReference type="Gene3D" id="3.90.870.10">
    <property type="entry name" value="DHBP synthase"/>
    <property type="match status" value="1"/>
</dbReference>
<dbReference type="eggNOG" id="COG0307">
    <property type="taxonomic scope" value="Bacteria"/>
</dbReference>
<comment type="function">
    <text evidence="3">Catalyzes the conversion of D-ribulose 5-phosphate to formate and 3,4-dihydroxy-2-butanone 4-phosphate.</text>
</comment>
<dbReference type="GO" id="GO:0005829">
    <property type="term" value="C:cytosol"/>
    <property type="evidence" value="ECO:0007669"/>
    <property type="project" value="UniProtKB-ARBA"/>
</dbReference>
<evidence type="ECO:0000256" key="18">
    <source>
        <dbReference type="SAM" id="MobiDB-lite"/>
    </source>
</evidence>
<dbReference type="KEGG" id="rmu:RMDY18_11660"/>
<dbReference type="Pfam" id="PF00926">
    <property type="entry name" value="DHBP_synthase"/>
    <property type="match status" value="1"/>
</dbReference>
<evidence type="ECO:0000256" key="5">
    <source>
        <dbReference type="ARBA" id="ARBA00004887"/>
    </source>
</evidence>
<evidence type="ECO:0000256" key="9">
    <source>
        <dbReference type="ARBA" id="ARBA00022679"/>
    </source>
</evidence>
<evidence type="ECO:0000256" key="17">
    <source>
        <dbReference type="PROSITE-ProRule" id="PRU00524"/>
    </source>
</evidence>
<evidence type="ECO:0000256" key="7">
    <source>
        <dbReference type="ARBA" id="ARBA00011738"/>
    </source>
</evidence>
<comment type="subunit">
    <text evidence="7">Homodimer.</text>
</comment>
<dbReference type="FunFam" id="2.40.30.20:FF:000004">
    <property type="entry name" value="Riboflavin synthase, alpha subunit"/>
    <property type="match status" value="1"/>
</dbReference>
<proteinExistence type="inferred from homology"/>
<keyword evidence="21" id="KW-1185">Reference proteome</keyword>
<keyword evidence="9" id="KW-0808">Transferase</keyword>
<comment type="pathway">
    <text evidence="5">Cofactor biosynthesis; riboflavin biosynthesis; riboflavin from 2-hydroxy-3-oxobutyl phosphate and 5-amino-6-(D-ribitylamino)uracil: step 2/2.</text>
</comment>
<evidence type="ECO:0000256" key="3">
    <source>
        <dbReference type="ARBA" id="ARBA00002284"/>
    </source>
</evidence>
<dbReference type="InterPro" id="IPR023366">
    <property type="entry name" value="ATP_synth_asu-like_sf"/>
</dbReference>
<dbReference type="GO" id="GO:0004746">
    <property type="term" value="F:riboflavin synthase activity"/>
    <property type="evidence" value="ECO:0007669"/>
    <property type="project" value="UniProtKB-UniRule"/>
</dbReference>
<keyword evidence="10" id="KW-0479">Metal-binding</keyword>
<evidence type="ECO:0000313" key="21">
    <source>
        <dbReference type="Proteomes" id="UP000001883"/>
    </source>
</evidence>
<dbReference type="NCBIfam" id="TIGR00506">
    <property type="entry name" value="ribB"/>
    <property type="match status" value="1"/>
</dbReference>
<feature type="repeat" description="Lumazine-binding" evidence="17">
    <location>
        <begin position="51"/>
        <end position="151"/>
    </location>
</feature>
<dbReference type="SUPFAM" id="SSF63380">
    <property type="entry name" value="Riboflavin synthase domain-like"/>
    <property type="match status" value="2"/>
</dbReference>
<evidence type="ECO:0000256" key="2">
    <source>
        <dbReference type="ARBA" id="ARBA00001946"/>
    </source>
</evidence>
<dbReference type="InterPro" id="IPR017945">
    <property type="entry name" value="DHBP_synth_RibB-like_a/b_dom"/>
</dbReference>
<keyword evidence="12" id="KW-0460">Magnesium</keyword>
<comment type="pathway">
    <text evidence="6">Cofactor biosynthesis; riboflavin biosynthesis; 2-hydroxy-3-oxobutyl phosphate from D-ribulose 5-phosphate: step 1/1.</text>
</comment>
<evidence type="ECO:0000256" key="1">
    <source>
        <dbReference type="ARBA" id="ARBA00000968"/>
    </source>
</evidence>
<accession>D2NTM2</accession>
<organism evidence="20 21">
    <name type="scientific">Rothia mucilaginosa (strain DY-18)</name>
    <name type="common">Stomatococcus mucilaginosus</name>
    <dbReference type="NCBI Taxonomy" id="680646"/>
    <lineage>
        <taxon>Bacteria</taxon>
        <taxon>Bacillati</taxon>
        <taxon>Actinomycetota</taxon>
        <taxon>Actinomycetes</taxon>
        <taxon>Micrococcales</taxon>
        <taxon>Micrococcaceae</taxon>
        <taxon>Rothia</taxon>
    </lineage>
</organism>
<comment type="catalytic activity">
    <reaction evidence="1">
        <text>2 6,7-dimethyl-8-(1-D-ribityl)lumazine + H(+) = 5-amino-6-(D-ribitylamino)uracil + riboflavin</text>
        <dbReference type="Rhea" id="RHEA:20772"/>
        <dbReference type="ChEBI" id="CHEBI:15378"/>
        <dbReference type="ChEBI" id="CHEBI:15934"/>
        <dbReference type="ChEBI" id="CHEBI:57986"/>
        <dbReference type="ChEBI" id="CHEBI:58201"/>
        <dbReference type="EC" id="2.5.1.9"/>
    </reaction>
</comment>
<dbReference type="GO" id="GO:0046872">
    <property type="term" value="F:metal ion binding"/>
    <property type="evidence" value="ECO:0007669"/>
    <property type="project" value="UniProtKB-KW"/>
</dbReference>
<feature type="domain" description="Lumazine-binding" evidence="19">
    <location>
        <begin position="51"/>
        <end position="151"/>
    </location>
</feature>
<evidence type="ECO:0000259" key="19">
    <source>
        <dbReference type="PROSITE" id="PS51177"/>
    </source>
</evidence>
<feature type="domain" description="Lumazine-binding" evidence="19">
    <location>
        <begin position="152"/>
        <end position="253"/>
    </location>
</feature>
<dbReference type="HOGENOM" id="CLU_047122_0_0_11"/>
<evidence type="ECO:0000313" key="20">
    <source>
        <dbReference type="EMBL" id="BAI64998.1"/>
    </source>
</evidence>
<dbReference type="PANTHER" id="PTHR21327:SF18">
    <property type="entry name" value="3,4-DIHYDROXY-2-BUTANONE 4-PHOSPHATE SYNTHASE"/>
    <property type="match status" value="1"/>
</dbReference>
<gene>
    <name evidence="20" type="ordered locus">RMDY18_11660</name>
</gene>
<dbReference type="InterPro" id="IPR026017">
    <property type="entry name" value="Lumazine-bd_dom"/>
</dbReference>
<dbReference type="GO" id="GO:0009231">
    <property type="term" value="P:riboflavin biosynthetic process"/>
    <property type="evidence" value="ECO:0007669"/>
    <property type="project" value="UniProtKB-UniPathway"/>
</dbReference>
<keyword evidence="8" id="KW-0686">Riboflavin biosynthesis</keyword>
<evidence type="ECO:0000256" key="6">
    <source>
        <dbReference type="ARBA" id="ARBA00004904"/>
    </source>
</evidence>
<comment type="cofactor">
    <cofactor evidence="2">
        <name>Mg(2+)</name>
        <dbReference type="ChEBI" id="CHEBI:18420"/>
    </cofactor>
</comment>
<protein>
    <recommendedName>
        <fullName evidence="16">Riboflavin synthase</fullName>
        <ecNumber evidence="16">2.5.1.9</ecNumber>
    </recommendedName>
</protein>
<evidence type="ECO:0000256" key="16">
    <source>
        <dbReference type="NCBIfam" id="TIGR00187"/>
    </source>
</evidence>